<comment type="similarity">
    <text evidence="1">Belongs to the class-A beta-lactamase family.</text>
</comment>
<dbReference type="SUPFAM" id="SSF56601">
    <property type="entry name" value="beta-lactamase/transpeptidase-like"/>
    <property type="match status" value="1"/>
</dbReference>
<dbReference type="Gene3D" id="3.40.710.10">
    <property type="entry name" value="DD-peptidase/beta-lactamase superfamily"/>
    <property type="match status" value="1"/>
</dbReference>
<dbReference type="EMBL" id="KZ678131">
    <property type="protein sequence ID" value="PSN71422.1"/>
    <property type="molecule type" value="Genomic_DNA"/>
</dbReference>
<gene>
    <name evidence="4" type="ORF">BS50DRAFT_546772</name>
</gene>
<dbReference type="InterPro" id="IPR012338">
    <property type="entry name" value="Beta-lactam/transpept-like"/>
</dbReference>
<organism evidence="4 5">
    <name type="scientific">Corynespora cassiicola Philippines</name>
    <dbReference type="NCBI Taxonomy" id="1448308"/>
    <lineage>
        <taxon>Eukaryota</taxon>
        <taxon>Fungi</taxon>
        <taxon>Dikarya</taxon>
        <taxon>Ascomycota</taxon>
        <taxon>Pezizomycotina</taxon>
        <taxon>Dothideomycetes</taxon>
        <taxon>Pleosporomycetidae</taxon>
        <taxon>Pleosporales</taxon>
        <taxon>Corynesporascaceae</taxon>
        <taxon>Corynespora</taxon>
    </lineage>
</organism>
<evidence type="ECO:0000313" key="5">
    <source>
        <dbReference type="Proteomes" id="UP000240883"/>
    </source>
</evidence>
<reference evidence="4 5" key="1">
    <citation type="journal article" date="2018" name="Front. Microbiol.">
        <title>Genome-Wide Analysis of Corynespora cassiicola Leaf Fall Disease Putative Effectors.</title>
        <authorList>
            <person name="Lopez D."/>
            <person name="Ribeiro S."/>
            <person name="Label P."/>
            <person name="Fumanal B."/>
            <person name="Venisse J.S."/>
            <person name="Kohler A."/>
            <person name="de Oliveira R.R."/>
            <person name="Labutti K."/>
            <person name="Lipzen A."/>
            <person name="Lail K."/>
            <person name="Bauer D."/>
            <person name="Ohm R.A."/>
            <person name="Barry K.W."/>
            <person name="Spatafora J."/>
            <person name="Grigoriev I.V."/>
            <person name="Martin F.M."/>
            <person name="Pujade-Renaud V."/>
        </authorList>
    </citation>
    <scope>NUCLEOTIDE SEQUENCE [LARGE SCALE GENOMIC DNA]</scope>
    <source>
        <strain evidence="4 5">Philippines</strain>
    </source>
</reference>
<sequence length="408" mass="43947">MSSFDNLLTEYTSPTSPKIHGLITQCIDKTGTILQTKTSGSTSFPPSSAPPTPKTVLRLGSATKLLTTIALLQCIDRHLLTLDTPLTPHLLPELADAQILIRVDDDGGGGECSFAPRGTELTARHLLTHTSGLAYPFTHRLLMQRAQARARAGIPRSLRVVERYRVPVVFEPGEGWVYGCGVDWAGVLVSRLNGGVSLEEYMVENIWKVLGLEAPFPRFNIMNHPEYEARAMQGAAIGAEGGLEACEVWDFDNAVDQEGGAGLAATTEDFVRVLGDLVAEEPRLLGKGVVEEMFAPQLVPGSKSVEMLMELKIATDAVAGPISGDAANHGLGGMLCTGDVPEIGQPKGTLVWGGASNVIWWANRDLGVAGFFATQISPFGHPTVTKLVNAWKKDFWTNYNEKRGSQVD</sequence>
<dbReference type="Pfam" id="PF00144">
    <property type="entry name" value="Beta-lactamase"/>
    <property type="match status" value="1"/>
</dbReference>
<proteinExistence type="inferred from homology"/>
<accession>A0A2T2P191</accession>
<dbReference type="InterPro" id="IPR050789">
    <property type="entry name" value="Diverse_Enzym_Activities"/>
</dbReference>
<dbReference type="PANTHER" id="PTHR43283:SF17">
    <property type="entry name" value="(LOVD), PUTATIVE (AFU_ORTHOLOGUE AFUA_5G00920)-RELATED"/>
    <property type="match status" value="1"/>
</dbReference>
<dbReference type="PANTHER" id="PTHR43283">
    <property type="entry name" value="BETA-LACTAMASE-RELATED"/>
    <property type="match status" value="1"/>
</dbReference>
<name>A0A2T2P191_CORCC</name>
<dbReference type="AlphaFoldDB" id="A0A2T2P191"/>
<dbReference type="InterPro" id="IPR001466">
    <property type="entry name" value="Beta-lactam-related"/>
</dbReference>
<evidence type="ECO:0000259" key="3">
    <source>
        <dbReference type="Pfam" id="PF00144"/>
    </source>
</evidence>
<feature type="domain" description="Beta-lactamase-related" evidence="3">
    <location>
        <begin position="49"/>
        <end position="378"/>
    </location>
</feature>
<dbReference type="GO" id="GO:0016787">
    <property type="term" value="F:hydrolase activity"/>
    <property type="evidence" value="ECO:0007669"/>
    <property type="project" value="UniProtKB-KW"/>
</dbReference>
<keyword evidence="5" id="KW-1185">Reference proteome</keyword>
<dbReference type="STRING" id="1448308.A0A2T2P191"/>
<keyword evidence="2" id="KW-0378">Hydrolase</keyword>
<protein>
    <submittedName>
        <fullName evidence="4">Esterase</fullName>
    </submittedName>
</protein>
<evidence type="ECO:0000256" key="2">
    <source>
        <dbReference type="ARBA" id="ARBA00022801"/>
    </source>
</evidence>
<dbReference type="OrthoDB" id="428260at2759"/>
<evidence type="ECO:0000313" key="4">
    <source>
        <dbReference type="EMBL" id="PSN71422.1"/>
    </source>
</evidence>
<evidence type="ECO:0000256" key="1">
    <source>
        <dbReference type="ARBA" id="ARBA00009009"/>
    </source>
</evidence>
<dbReference type="Proteomes" id="UP000240883">
    <property type="component" value="Unassembled WGS sequence"/>
</dbReference>